<evidence type="ECO:0000256" key="10">
    <source>
        <dbReference type="ARBA" id="ARBA00022989"/>
    </source>
</evidence>
<dbReference type="CDD" id="cd00082">
    <property type="entry name" value="HisKA"/>
    <property type="match status" value="1"/>
</dbReference>
<dbReference type="GO" id="GO:0005886">
    <property type="term" value="C:plasma membrane"/>
    <property type="evidence" value="ECO:0007669"/>
    <property type="project" value="UniProtKB-SubCell"/>
</dbReference>
<dbReference type="GO" id="GO:0006355">
    <property type="term" value="P:regulation of DNA-templated transcription"/>
    <property type="evidence" value="ECO:0007669"/>
    <property type="project" value="InterPro"/>
</dbReference>
<dbReference type="Pfam" id="PF00989">
    <property type="entry name" value="PAS"/>
    <property type="match status" value="1"/>
</dbReference>
<keyword evidence="9" id="KW-0067">ATP-binding</keyword>
<dbReference type="PROSITE" id="PS50112">
    <property type="entry name" value="PAS"/>
    <property type="match status" value="1"/>
</dbReference>
<evidence type="ECO:0000256" key="5">
    <source>
        <dbReference type="ARBA" id="ARBA00022679"/>
    </source>
</evidence>
<dbReference type="SUPFAM" id="SSF55785">
    <property type="entry name" value="PYP-like sensor domain (PAS domain)"/>
    <property type="match status" value="1"/>
</dbReference>
<proteinExistence type="predicted"/>
<dbReference type="InterPro" id="IPR003661">
    <property type="entry name" value="HisK_dim/P_dom"/>
</dbReference>
<feature type="domain" description="Histidine kinase" evidence="14">
    <location>
        <begin position="536"/>
        <end position="754"/>
    </location>
</feature>
<dbReference type="Gene3D" id="1.10.287.130">
    <property type="match status" value="1"/>
</dbReference>
<dbReference type="CDD" id="cd00130">
    <property type="entry name" value="PAS"/>
    <property type="match status" value="1"/>
</dbReference>
<dbReference type="Pfam" id="PF00512">
    <property type="entry name" value="HisKA"/>
    <property type="match status" value="1"/>
</dbReference>
<dbReference type="CDD" id="cd16922">
    <property type="entry name" value="HATPase_EvgS-ArcB-TorS-like"/>
    <property type="match status" value="1"/>
</dbReference>
<keyword evidence="11" id="KW-0902">Two-component regulatory system</keyword>
<dbReference type="SUPFAM" id="SSF47384">
    <property type="entry name" value="Homodimeric domain of signal transducing histidine kinase"/>
    <property type="match status" value="1"/>
</dbReference>
<keyword evidence="10 13" id="KW-1133">Transmembrane helix</keyword>
<keyword evidence="4" id="KW-0597">Phosphoprotein</keyword>
<feature type="domain" description="HAMP" evidence="16">
    <location>
        <begin position="321"/>
        <end position="374"/>
    </location>
</feature>
<dbReference type="GO" id="GO:0030295">
    <property type="term" value="F:protein kinase activator activity"/>
    <property type="evidence" value="ECO:0007669"/>
    <property type="project" value="TreeGrafter"/>
</dbReference>
<dbReference type="Proteomes" id="UP000241421">
    <property type="component" value="Unassembled WGS sequence"/>
</dbReference>
<dbReference type="GO" id="GO:0000156">
    <property type="term" value="F:phosphorelay response regulator activity"/>
    <property type="evidence" value="ECO:0007669"/>
    <property type="project" value="TreeGrafter"/>
</dbReference>
<dbReference type="Gene3D" id="3.30.450.20">
    <property type="entry name" value="PAS domain"/>
    <property type="match status" value="2"/>
</dbReference>
<feature type="domain" description="PAS" evidence="15">
    <location>
        <begin position="404"/>
        <end position="458"/>
    </location>
</feature>
<evidence type="ECO:0000256" key="6">
    <source>
        <dbReference type="ARBA" id="ARBA00022692"/>
    </source>
</evidence>
<evidence type="ECO:0000256" key="12">
    <source>
        <dbReference type="ARBA" id="ARBA00023136"/>
    </source>
</evidence>
<dbReference type="InterPro" id="IPR035965">
    <property type="entry name" value="PAS-like_dom_sf"/>
</dbReference>
<evidence type="ECO:0000256" key="7">
    <source>
        <dbReference type="ARBA" id="ARBA00022741"/>
    </source>
</evidence>
<reference evidence="17 18" key="1">
    <citation type="submission" date="2018-04" db="EMBL/GenBank/DDBJ databases">
        <title>Massilia violaceinigra sp. nov., a novel purple-pigmented bacterium isolated from Tianshan glacier, Xinjiang, China.</title>
        <authorList>
            <person name="Wang H."/>
        </authorList>
    </citation>
    <scope>NUCLEOTIDE SEQUENCE [LARGE SCALE GENOMIC DNA]</scope>
    <source>
        <strain evidence="17 18">B448-2</strain>
    </source>
</reference>
<dbReference type="Pfam" id="PF02518">
    <property type="entry name" value="HATPase_c"/>
    <property type="match status" value="1"/>
</dbReference>
<evidence type="ECO:0000256" key="4">
    <source>
        <dbReference type="ARBA" id="ARBA00022553"/>
    </source>
</evidence>
<dbReference type="InterPro" id="IPR005467">
    <property type="entry name" value="His_kinase_dom"/>
</dbReference>
<evidence type="ECO:0000313" key="18">
    <source>
        <dbReference type="Proteomes" id="UP000241421"/>
    </source>
</evidence>
<dbReference type="InterPro" id="IPR050351">
    <property type="entry name" value="BphY/WalK/GraS-like"/>
</dbReference>
<dbReference type="Gene3D" id="3.30.565.10">
    <property type="entry name" value="Histidine kinase-like ATPase, C-terminal domain"/>
    <property type="match status" value="1"/>
</dbReference>
<dbReference type="InterPro" id="IPR013767">
    <property type="entry name" value="PAS_fold"/>
</dbReference>
<dbReference type="FunFam" id="1.10.287.130:FF:000001">
    <property type="entry name" value="Two-component sensor histidine kinase"/>
    <property type="match status" value="1"/>
</dbReference>
<evidence type="ECO:0000256" key="13">
    <source>
        <dbReference type="SAM" id="Phobius"/>
    </source>
</evidence>
<accession>A0A2U2HHL4</accession>
<dbReference type="PANTHER" id="PTHR42878:SF7">
    <property type="entry name" value="SENSOR HISTIDINE KINASE GLRK"/>
    <property type="match status" value="1"/>
</dbReference>
<evidence type="ECO:0000256" key="2">
    <source>
        <dbReference type="ARBA" id="ARBA00004429"/>
    </source>
</evidence>
<dbReference type="SUPFAM" id="SSF55874">
    <property type="entry name" value="ATPase domain of HSP90 chaperone/DNA topoisomerase II/histidine kinase"/>
    <property type="match status" value="1"/>
</dbReference>
<comment type="catalytic activity">
    <reaction evidence="1">
        <text>ATP + protein L-histidine = ADP + protein N-phospho-L-histidine.</text>
        <dbReference type="EC" id="2.7.13.3"/>
    </reaction>
</comment>
<dbReference type="PANTHER" id="PTHR42878">
    <property type="entry name" value="TWO-COMPONENT HISTIDINE KINASE"/>
    <property type="match status" value="1"/>
</dbReference>
<evidence type="ECO:0000256" key="11">
    <source>
        <dbReference type="ARBA" id="ARBA00023012"/>
    </source>
</evidence>
<evidence type="ECO:0000256" key="9">
    <source>
        <dbReference type="ARBA" id="ARBA00022840"/>
    </source>
</evidence>
<keyword evidence="8" id="KW-0418">Kinase</keyword>
<evidence type="ECO:0000259" key="14">
    <source>
        <dbReference type="PROSITE" id="PS50109"/>
    </source>
</evidence>
<sequence>MKIKKYLYDRGVGASLALAFSLLSVLLTVVFGELVGVAATEQVKASIGNGLAELAVHTADKLDRGMFERHREMRLMSEREALVSPARSPASRRRALESLQRTYPYYAWIGTAATDGTVQTATGGMLEGVDVSARPWFGNALRGVHLGDVREASLLARLLPADRAEPRRFVDVAIPYGGSPGAPAGVLGAQLSWDWAADIARSVNHDGAARKRVEAIIVSRGGEVLLGPPEWQGRTLGLASLAAARAGPGFLLERWPGDGSYLVGYARGAGHQSFAGLGWTVLVRQNAEDAYRPVRLIKRQVLWAGIGMALLFSLLGLLAARRITSPLSALTRAARRIQDQDEIRLLPERAGYYEVDVLTDAFNSLIVDLRHKGEALNELNQSLERRVAERTGELERAVQLIRTNENRIETIIQSAPDAYIAVDLEGRVLEWNRLAEQMFGWRRRDALACALDELIVPERHRAIFRDGIANFGTFDAAGFLNRRMECQVVNRAGDEFPIEVTIALAVTDDSHFFSAFLHDISERKEIERMKSEFVSTVSHELRTPLTSIYASLSMLIDGIGGELNKDTATLLGVAHSSCERLTRLVSDVLDVEKINSGHMELHLLEQSVPTLLETAAEAMQGFAGQRAVRLAVTCEPGLRATLDRDRMIQVITNLLSNAVKFSPAGATVRLDALATADGVRVSVGDDGSGIPDSFLDSVFEKFAQADSSDSRRLGGTGLGLSICKSLVEQHGGTITFVTAVGEGTTFTIDLPARPPAGNWQV</sequence>
<dbReference type="PROSITE" id="PS50885">
    <property type="entry name" value="HAMP"/>
    <property type="match status" value="1"/>
</dbReference>
<protein>
    <recommendedName>
        <fullName evidence="3">histidine kinase</fullName>
        <ecNumber evidence="3">2.7.13.3</ecNumber>
    </recommendedName>
</protein>
<dbReference type="GO" id="GO:0000155">
    <property type="term" value="F:phosphorelay sensor kinase activity"/>
    <property type="evidence" value="ECO:0007669"/>
    <property type="project" value="InterPro"/>
</dbReference>
<dbReference type="NCBIfam" id="TIGR00229">
    <property type="entry name" value="sensory_box"/>
    <property type="match status" value="1"/>
</dbReference>
<keyword evidence="12 13" id="KW-0472">Membrane</keyword>
<keyword evidence="6 13" id="KW-0812">Transmembrane</keyword>
<dbReference type="InterPro" id="IPR036097">
    <property type="entry name" value="HisK_dim/P_sf"/>
</dbReference>
<evidence type="ECO:0000259" key="15">
    <source>
        <dbReference type="PROSITE" id="PS50112"/>
    </source>
</evidence>
<keyword evidence="7" id="KW-0547">Nucleotide-binding</keyword>
<dbReference type="SMART" id="SM00091">
    <property type="entry name" value="PAS"/>
    <property type="match status" value="1"/>
</dbReference>
<dbReference type="FunFam" id="3.30.565.10:FF:000006">
    <property type="entry name" value="Sensor histidine kinase WalK"/>
    <property type="match status" value="1"/>
</dbReference>
<evidence type="ECO:0000256" key="1">
    <source>
        <dbReference type="ARBA" id="ARBA00000085"/>
    </source>
</evidence>
<dbReference type="GO" id="GO:0005524">
    <property type="term" value="F:ATP binding"/>
    <property type="evidence" value="ECO:0007669"/>
    <property type="project" value="UniProtKB-KW"/>
</dbReference>
<keyword evidence="18" id="KW-1185">Reference proteome</keyword>
<name>A0A2U2HHL4_9BURK</name>
<organism evidence="17 18">
    <name type="scientific">Massilia glaciei</name>
    <dbReference type="NCBI Taxonomy" id="1524097"/>
    <lineage>
        <taxon>Bacteria</taxon>
        <taxon>Pseudomonadati</taxon>
        <taxon>Pseudomonadota</taxon>
        <taxon>Betaproteobacteria</taxon>
        <taxon>Burkholderiales</taxon>
        <taxon>Oxalobacteraceae</taxon>
        <taxon>Telluria group</taxon>
        <taxon>Massilia</taxon>
    </lineage>
</organism>
<dbReference type="SMART" id="SM00388">
    <property type="entry name" value="HisKA"/>
    <property type="match status" value="1"/>
</dbReference>
<evidence type="ECO:0000256" key="8">
    <source>
        <dbReference type="ARBA" id="ARBA00022777"/>
    </source>
</evidence>
<feature type="transmembrane region" description="Helical" evidence="13">
    <location>
        <begin position="301"/>
        <end position="320"/>
    </location>
</feature>
<evidence type="ECO:0000313" key="17">
    <source>
        <dbReference type="EMBL" id="PWF45392.1"/>
    </source>
</evidence>
<evidence type="ECO:0000256" key="3">
    <source>
        <dbReference type="ARBA" id="ARBA00012438"/>
    </source>
</evidence>
<dbReference type="PRINTS" id="PR00344">
    <property type="entry name" value="BCTRLSENSOR"/>
</dbReference>
<comment type="subcellular location">
    <subcellularLocation>
        <location evidence="2">Cell inner membrane</location>
        <topology evidence="2">Multi-pass membrane protein</topology>
    </subcellularLocation>
</comment>
<dbReference type="SMART" id="SM00387">
    <property type="entry name" value="HATPase_c"/>
    <property type="match status" value="1"/>
</dbReference>
<dbReference type="GO" id="GO:0007234">
    <property type="term" value="P:osmosensory signaling via phosphorelay pathway"/>
    <property type="evidence" value="ECO:0007669"/>
    <property type="project" value="TreeGrafter"/>
</dbReference>
<dbReference type="AlphaFoldDB" id="A0A2U2HHL4"/>
<dbReference type="InterPro" id="IPR003660">
    <property type="entry name" value="HAMP_dom"/>
</dbReference>
<dbReference type="OrthoDB" id="9814866at2"/>
<gene>
    <name evidence="17" type="ORF">C7C56_017935</name>
</gene>
<dbReference type="Gene3D" id="6.10.340.10">
    <property type="match status" value="1"/>
</dbReference>
<dbReference type="InterPro" id="IPR003594">
    <property type="entry name" value="HATPase_dom"/>
</dbReference>
<dbReference type="PROSITE" id="PS50109">
    <property type="entry name" value="HIS_KIN"/>
    <property type="match status" value="1"/>
</dbReference>
<comment type="caution">
    <text evidence="17">The sequence shown here is derived from an EMBL/GenBank/DDBJ whole genome shotgun (WGS) entry which is preliminary data.</text>
</comment>
<keyword evidence="5" id="KW-0808">Transferase</keyword>
<dbReference type="EMBL" id="PXWF02000256">
    <property type="protein sequence ID" value="PWF45392.1"/>
    <property type="molecule type" value="Genomic_DNA"/>
</dbReference>
<evidence type="ECO:0000259" key="16">
    <source>
        <dbReference type="PROSITE" id="PS50885"/>
    </source>
</evidence>
<dbReference type="InterPro" id="IPR036890">
    <property type="entry name" value="HATPase_C_sf"/>
</dbReference>
<dbReference type="InterPro" id="IPR000014">
    <property type="entry name" value="PAS"/>
</dbReference>
<dbReference type="EC" id="2.7.13.3" evidence="3"/>
<dbReference type="InterPro" id="IPR004358">
    <property type="entry name" value="Sig_transdc_His_kin-like_C"/>
</dbReference>